<dbReference type="Proteomes" id="UP001172731">
    <property type="component" value="Unassembled WGS sequence"/>
</dbReference>
<dbReference type="AlphaFoldDB" id="A0AAJ2HJC9"/>
<dbReference type="Proteomes" id="UP001183582">
    <property type="component" value="Unassembled WGS sequence"/>
</dbReference>
<reference evidence="2 4" key="1">
    <citation type="submission" date="2021-06" db="EMBL/GenBank/DDBJ databases">
        <title>Genome-based taxonomic framework of Microbacterium strains isolated from marine environment, the description of four new species and reclassification of four preexisting species.</title>
        <authorList>
            <person name="Lee S.D."/>
            <person name="Kim S.-M."/>
            <person name="Byeon Y.-S."/>
            <person name="Yang H.L."/>
            <person name="Kim I.S."/>
        </authorList>
    </citation>
    <scope>NUCLEOTIDE SEQUENCE [LARGE SCALE GENOMIC DNA]</scope>
    <source>
        <strain evidence="1">KACC 20510</strain>
        <strain evidence="2 4">KACC 20514</strain>
    </source>
</reference>
<organism evidence="2 4">
    <name type="scientific">Microbacterium aurantiacum</name>
    <dbReference type="NCBI Taxonomy" id="162393"/>
    <lineage>
        <taxon>Bacteria</taxon>
        <taxon>Bacillati</taxon>
        <taxon>Actinomycetota</taxon>
        <taxon>Actinomycetes</taxon>
        <taxon>Micrococcales</taxon>
        <taxon>Microbacteriaceae</taxon>
        <taxon>Microbacterium</taxon>
    </lineage>
</organism>
<evidence type="ECO:0000313" key="1">
    <source>
        <dbReference type="EMBL" id="MDN4464923.1"/>
    </source>
</evidence>
<dbReference type="RefSeq" id="WP_301134611.1">
    <property type="nucleotide sequence ID" value="NZ_BAAAGR010000001.1"/>
</dbReference>
<accession>A0AAJ2HJC9</accession>
<dbReference type="GeneID" id="301457703"/>
<keyword evidence="3" id="KW-1185">Reference proteome</keyword>
<comment type="caution">
    <text evidence="2">The sequence shown here is derived from an EMBL/GenBank/DDBJ whole genome shotgun (WGS) entry which is preliminary data.</text>
</comment>
<dbReference type="EMBL" id="JAHWXI010000012">
    <property type="protein sequence ID" value="MDN4464923.1"/>
    <property type="molecule type" value="Genomic_DNA"/>
</dbReference>
<evidence type="ECO:0000313" key="3">
    <source>
        <dbReference type="Proteomes" id="UP001172731"/>
    </source>
</evidence>
<dbReference type="EMBL" id="JAHWXH010000001">
    <property type="protein sequence ID" value="MDS0245103.1"/>
    <property type="molecule type" value="Genomic_DNA"/>
</dbReference>
<evidence type="ECO:0000313" key="2">
    <source>
        <dbReference type="EMBL" id="MDS0245103.1"/>
    </source>
</evidence>
<sequence>MTSGLRRGGLYGRLNGVLYAANRDTRGDLVVTSDDPATLEHGFEDRYGVGTYTRAVSPGELDELFSVSHEGTYRGSEVSVAVNARGRVLVGTSRADLADTLDLPRVDKGWWEREIDPDDPDLVIREVLEQHPVGGTENSAHADAGIDPDRYFAQFGPDRTPNGMLRRHFTPTGFEDQVLRDVDTWAPDRHASVQAAIVNALESPLEEITADQAREFEQMVAQRSYRPFSS</sequence>
<protein>
    <submittedName>
        <fullName evidence="2">Uncharacterized protein</fullName>
    </submittedName>
</protein>
<name>A0AAJ2HJC9_9MICO</name>
<proteinExistence type="predicted"/>
<evidence type="ECO:0000313" key="4">
    <source>
        <dbReference type="Proteomes" id="UP001183582"/>
    </source>
</evidence>
<gene>
    <name evidence="1" type="ORF">KZC48_11005</name>
    <name evidence="2" type="ORF">KZC50_05690</name>
</gene>